<dbReference type="EMBL" id="CAEMXZ010000025">
    <property type="protein sequence ID" value="CAB4323065.1"/>
    <property type="molecule type" value="Genomic_DNA"/>
</dbReference>
<evidence type="ECO:0000259" key="2">
    <source>
        <dbReference type="Pfam" id="PF01370"/>
    </source>
</evidence>
<dbReference type="SUPFAM" id="SSF51735">
    <property type="entry name" value="NAD(P)-binding Rossmann-fold domains"/>
    <property type="match status" value="1"/>
</dbReference>
<organism evidence="3">
    <name type="scientific">freshwater metagenome</name>
    <dbReference type="NCBI Taxonomy" id="449393"/>
    <lineage>
        <taxon>unclassified sequences</taxon>
        <taxon>metagenomes</taxon>
        <taxon>ecological metagenomes</taxon>
    </lineage>
</organism>
<reference evidence="3" key="1">
    <citation type="submission" date="2020-05" db="EMBL/GenBank/DDBJ databases">
        <authorList>
            <person name="Chiriac C."/>
            <person name="Salcher M."/>
            <person name="Ghai R."/>
            <person name="Kavagutti S V."/>
        </authorList>
    </citation>
    <scope>NUCLEOTIDE SEQUENCE</scope>
</reference>
<comment type="similarity">
    <text evidence="1">Belongs to the NAD(P)-dependent epimerase/dehydratase family.</text>
</comment>
<dbReference type="Pfam" id="PF01370">
    <property type="entry name" value="Epimerase"/>
    <property type="match status" value="1"/>
</dbReference>
<gene>
    <name evidence="3" type="ORF">UFOPK1392_00809</name>
</gene>
<evidence type="ECO:0000256" key="1">
    <source>
        <dbReference type="ARBA" id="ARBA00007637"/>
    </source>
</evidence>
<dbReference type="Gene3D" id="3.90.25.10">
    <property type="entry name" value="UDP-galactose 4-epimerase, domain 1"/>
    <property type="match status" value="1"/>
</dbReference>
<evidence type="ECO:0000313" key="3">
    <source>
        <dbReference type="EMBL" id="CAB4323065.1"/>
    </source>
</evidence>
<sequence length="303" mass="32605">MARPMKALITGADGFVGRHLSRHLTACGDTVIGVDRPAGPDLLDPAALDALLAEVRPDVVYHLAGWSDIGASWNAPRECFEVNATGTLNLLQACIAHGSPRVLAVSSADVYGRVDPADLPINEETPFRPVTPYAASKIAADQLALQAWLGFGLEVLRVRAFNHLGPGQSTNFVAPGIADRIARNERDGVSAVPVGNLTPRRDITDVRDVVRAYRLLIEHGEPGEAYNVCSGRDLAIAELAELLVGMANVPMQLEADPDLQRPVETPVLLGDPTRIRQTTGWVPEISIETTLADVLDDRRRLLA</sequence>
<protein>
    <submittedName>
        <fullName evidence="3">Unannotated protein</fullName>
    </submittedName>
</protein>
<name>A0A6J5YC83_9ZZZZ</name>
<dbReference type="InterPro" id="IPR036291">
    <property type="entry name" value="NAD(P)-bd_dom_sf"/>
</dbReference>
<dbReference type="Gene3D" id="3.40.50.720">
    <property type="entry name" value="NAD(P)-binding Rossmann-like Domain"/>
    <property type="match status" value="1"/>
</dbReference>
<dbReference type="PANTHER" id="PTHR43000">
    <property type="entry name" value="DTDP-D-GLUCOSE 4,6-DEHYDRATASE-RELATED"/>
    <property type="match status" value="1"/>
</dbReference>
<dbReference type="InterPro" id="IPR001509">
    <property type="entry name" value="Epimerase_deHydtase"/>
</dbReference>
<accession>A0A6J5YC83</accession>
<feature type="domain" description="NAD-dependent epimerase/dehydratase" evidence="2">
    <location>
        <begin position="7"/>
        <end position="229"/>
    </location>
</feature>
<dbReference type="AlphaFoldDB" id="A0A6J5YC83"/>
<proteinExistence type="inferred from homology"/>